<comment type="caution">
    <text evidence="2">The sequence shown here is derived from an EMBL/GenBank/DDBJ whole genome shotgun (WGS) entry which is preliminary data.</text>
</comment>
<gene>
    <name evidence="2" type="ORF">BTN85_1426</name>
</gene>
<dbReference type="PANTHER" id="PTHR47099:SF1">
    <property type="entry name" value="METHYLCOBAMIDE:COM METHYLTRANSFERASE MTBA"/>
    <property type="match status" value="1"/>
</dbReference>
<dbReference type="InterPro" id="IPR052024">
    <property type="entry name" value="Methanogen_methyltrans"/>
</dbReference>
<proteinExistence type="predicted"/>
<feature type="domain" description="Uroporphyrinogen decarboxylase (URO-D)" evidence="1">
    <location>
        <begin position="23"/>
        <end position="367"/>
    </location>
</feature>
<dbReference type="GO" id="GO:0006779">
    <property type="term" value="P:porphyrin-containing compound biosynthetic process"/>
    <property type="evidence" value="ECO:0007669"/>
    <property type="project" value="InterPro"/>
</dbReference>
<dbReference type="SUPFAM" id="SSF51726">
    <property type="entry name" value="UROD/MetE-like"/>
    <property type="match status" value="1"/>
</dbReference>
<dbReference type="InterPro" id="IPR038071">
    <property type="entry name" value="UROD/MetE-like_sf"/>
</dbReference>
<accession>A0A1Q6DX50</accession>
<evidence type="ECO:0000313" key="2">
    <source>
        <dbReference type="EMBL" id="OKY78921.1"/>
    </source>
</evidence>
<dbReference type="InterPro" id="IPR000257">
    <property type="entry name" value="Uroporphyrinogen_deCOase"/>
</dbReference>
<dbReference type="Gene3D" id="3.20.20.210">
    <property type="match status" value="1"/>
</dbReference>
<dbReference type="InParanoid" id="A0A1Q6DX50"/>
<sequence length="372" mass="41978">MVKDFAPLKKESILKRAMESGKLLQGETPSRVPVNPIMLGQPAKQLFNEDLMQFYKNPRWGVRSLVQAHYIYDTMMFPMWLYADYWIEDYGGKLSWPTSEYSQAPSAKEPAFETKEEVEEFEVMAPEDLAEGPTMQQHWKALDEAKKILGDAFIPWSFPYGMFTVAGNLVDPNKLTLWVRKDPSLVHTLLEKYTQHAINVNTIVAEKYGGPTFIATGSILGSSDVLSKEQNLEFNIKYLKEMVEKSLNNGAGPFVWYHLCGDHSNDWKAHDIVPSTEASIMHVAYDGDDPADIKEVVDYYGDDHIIMGNVDTTLLRYGSPKEVYEASKEQVKKAKDSPKGFMLGPACETPPNASITNVEAMVRAAKDHGEYE</sequence>
<dbReference type="Pfam" id="PF01208">
    <property type="entry name" value="URO-D"/>
    <property type="match status" value="1"/>
</dbReference>
<name>A0A1Q6DX50_METT1</name>
<evidence type="ECO:0000259" key="1">
    <source>
        <dbReference type="Pfam" id="PF01208"/>
    </source>
</evidence>
<protein>
    <submittedName>
        <fullName evidence="2">Methylcobalamin:coenzyme M methyltransferase MtbA</fullName>
    </submittedName>
</protein>
<dbReference type="EMBL" id="MSDW01000001">
    <property type="protein sequence ID" value="OKY78921.1"/>
    <property type="molecule type" value="Genomic_DNA"/>
</dbReference>
<keyword evidence="2" id="KW-0489">Methyltransferase</keyword>
<dbReference type="AlphaFoldDB" id="A0A1Q6DX50"/>
<dbReference type="GO" id="GO:0004853">
    <property type="term" value="F:uroporphyrinogen decarboxylase activity"/>
    <property type="evidence" value="ECO:0007669"/>
    <property type="project" value="InterPro"/>
</dbReference>
<dbReference type="Proteomes" id="UP000185744">
    <property type="component" value="Unassembled WGS sequence"/>
</dbReference>
<dbReference type="GO" id="GO:0032259">
    <property type="term" value="P:methylation"/>
    <property type="evidence" value="ECO:0007669"/>
    <property type="project" value="UniProtKB-KW"/>
</dbReference>
<evidence type="ECO:0000313" key="3">
    <source>
        <dbReference type="Proteomes" id="UP000185744"/>
    </source>
</evidence>
<dbReference type="PANTHER" id="PTHR47099">
    <property type="entry name" value="METHYLCOBAMIDE:COM METHYLTRANSFERASE MTBA"/>
    <property type="match status" value="1"/>
</dbReference>
<dbReference type="STRING" id="1903181.BTN85_1426"/>
<dbReference type="GO" id="GO:0008168">
    <property type="term" value="F:methyltransferase activity"/>
    <property type="evidence" value="ECO:0007669"/>
    <property type="project" value="UniProtKB-KW"/>
</dbReference>
<organism evidence="2 3">
    <name type="scientific">Methanohalarchaeum thermophilum</name>
    <dbReference type="NCBI Taxonomy" id="1903181"/>
    <lineage>
        <taxon>Archaea</taxon>
        <taxon>Methanobacteriati</taxon>
        <taxon>Methanobacteriota</taxon>
        <taxon>Methanonatronarchaeia</taxon>
        <taxon>Methanonatronarchaeales</taxon>
        <taxon>Methanonatronarchaeaceae</taxon>
        <taxon>Candidatus Methanohalarchaeum</taxon>
    </lineage>
</organism>
<keyword evidence="3" id="KW-1185">Reference proteome</keyword>
<reference evidence="2" key="1">
    <citation type="submission" date="2016-12" db="EMBL/GenBank/DDBJ databases">
        <title>Discovery of methanogenic haloarchaea.</title>
        <authorList>
            <person name="Sorokin D.Y."/>
            <person name="Makarova K.S."/>
            <person name="Abbas B."/>
            <person name="Ferrer M."/>
            <person name="Golyshin P.N."/>
        </authorList>
    </citation>
    <scope>NUCLEOTIDE SEQUENCE [LARGE SCALE GENOMIC DNA]</scope>
    <source>
        <strain evidence="2">HMET1</strain>
    </source>
</reference>
<keyword evidence="2" id="KW-0808">Transferase</keyword>